<protein>
    <submittedName>
        <fullName evidence="2">Phenazine biosynthesis PhzC/PhzF protein</fullName>
    </submittedName>
</protein>
<evidence type="ECO:0000313" key="3">
    <source>
        <dbReference type="Proteomes" id="UP000003477"/>
    </source>
</evidence>
<proteinExistence type="predicted"/>
<feature type="active site" evidence="1">
    <location>
        <position position="46"/>
    </location>
</feature>
<name>G5JAF9_CROWT</name>
<evidence type="ECO:0000313" key="2">
    <source>
        <dbReference type="EMBL" id="EHJ10855.1"/>
    </source>
</evidence>
<dbReference type="AlphaFoldDB" id="G5JAF9"/>
<dbReference type="GO" id="GO:0016853">
    <property type="term" value="F:isomerase activity"/>
    <property type="evidence" value="ECO:0007669"/>
    <property type="project" value="TreeGrafter"/>
</dbReference>
<dbReference type="InterPro" id="IPR003719">
    <property type="entry name" value="Phenazine_PhzF-like"/>
</dbReference>
<dbReference type="PIRSF" id="PIRSF016184">
    <property type="entry name" value="PhzC_PhzF"/>
    <property type="match status" value="1"/>
</dbReference>
<dbReference type="GO" id="GO:0005737">
    <property type="term" value="C:cytoplasm"/>
    <property type="evidence" value="ECO:0007669"/>
    <property type="project" value="TreeGrafter"/>
</dbReference>
<dbReference type="Pfam" id="PF02567">
    <property type="entry name" value="PhzC-PhzF"/>
    <property type="match status" value="1"/>
</dbReference>
<dbReference type="EMBL" id="AESD01000663">
    <property type="protein sequence ID" value="EHJ10855.1"/>
    <property type="molecule type" value="Genomic_DNA"/>
</dbReference>
<gene>
    <name evidence="2" type="ORF">CWATWH0003_4423</name>
</gene>
<accession>G5JAF9</accession>
<dbReference type="GeneID" id="88767853"/>
<comment type="caution">
    <text evidence="2">The sequence shown here is derived from an EMBL/GenBank/DDBJ whole genome shotgun (WGS) entry which is preliminary data.</text>
</comment>
<sequence>MTYSFYTVDVFTDTIFGGNQLAVFPDAEGLSSEIMQKIAAEFNFSETVFILPPTVNNTTKQLRIFTPTQELPFAGHPTLGAAYVLGITDDLINKNNDVNIIFEEGVGLVTVKIKFENKQPIYTELTSPQLPEFSNKVPSIEELASILSLKIEDFREDKYSPQAVSCGLPFLFVPLHNREALKRIQLNSNRWQQILENSWASSLYVFCFDPENEGANIRARMFAPGLGVIEDPATGSAATAFGGYLGIRETANEEIFHWRIEQGFEMGRPSFLEVRTEKVNDKINSIHVGGASVLVTKGTMELPTS</sequence>
<dbReference type="SUPFAM" id="SSF54506">
    <property type="entry name" value="Diaminopimelate epimerase-like"/>
    <property type="match status" value="1"/>
</dbReference>
<dbReference type="PANTHER" id="PTHR13774">
    <property type="entry name" value="PHENAZINE BIOSYNTHESIS PROTEIN"/>
    <property type="match status" value="1"/>
</dbReference>
<reference evidence="2 3" key="1">
    <citation type="journal article" date="2011" name="Front. Microbiol.">
        <title>Two Strains of Crocosphaera watsonii with Highly Conserved Genomes are Distinguished by Strain-Specific Features.</title>
        <authorList>
            <person name="Bench S.R."/>
            <person name="Ilikchyan I.N."/>
            <person name="Tripp H.J."/>
            <person name="Zehr J.P."/>
        </authorList>
    </citation>
    <scope>NUCLEOTIDE SEQUENCE [LARGE SCALE GENOMIC DNA]</scope>
    <source>
        <strain evidence="2 3">WH 0003</strain>
    </source>
</reference>
<dbReference type="RefSeq" id="WP_007312316.1">
    <property type="nucleotide sequence ID" value="NZ_AESD01000663.1"/>
</dbReference>
<evidence type="ECO:0000256" key="1">
    <source>
        <dbReference type="PIRSR" id="PIRSR016184-1"/>
    </source>
</evidence>
<dbReference type="PATRIC" id="fig|423471.3.peg.4141"/>
<dbReference type="PANTHER" id="PTHR13774:SF32">
    <property type="entry name" value="ANTISENSE-ENHANCING SEQUENCE 1"/>
    <property type="match status" value="1"/>
</dbReference>
<dbReference type="Proteomes" id="UP000003477">
    <property type="component" value="Unassembled WGS sequence"/>
</dbReference>
<organism evidence="2 3">
    <name type="scientific">Crocosphaera watsonii WH 0003</name>
    <dbReference type="NCBI Taxonomy" id="423471"/>
    <lineage>
        <taxon>Bacteria</taxon>
        <taxon>Bacillati</taxon>
        <taxon>Cyanobacteriota</taxon>
        <taxon>Cyanophyceae</taxon>
        <taxon>Oscillatoriophycideae</taxon>
        <taxon>Chroococcales</taxon>
        <taxon>Aphanothecaceae</taxon>
        <taxon>Crocosphaera</taxon>
    </lineage>
</organism>
<dbReference type="NCBIfam" id="TIGR00654">
    <property type="entry name" value="PhzF_family"/>
    <property type="match status" value="1"/>
</dbReference>
<dbReference type="Gene3D" id="3.10.310.10">
    <property type="entry name" value="Diaminopimelate Epimerase, Chain A, domain 1"/>
    <property type="match status" value="2"/>
</dbReference>